<evidence type="ECO:0000313" key="4">
    <source>
        <dbReference type="Proteomes" id="UP000254866"/>
    </source>
</evidence>
<dbReference type="InterPro" id="IPR020471">
    <property type="entry name" value="AKR"/>
</dbReference>
<evidence type="ECO:0000259" key="2">
    <source>
        <dbReference type="Pfam" id="PF00248"/>
    </source>
</evidence>
<protein>
    <recommendedName>
        <fullName evidence="2">NADP-dependent oxidoreductase domain-containing protein</fullName>
    </recommendedName>
</protein>
<dbReference type="SUPFAM" id="SSF51430">
    <property type="entry name" value="NAD(P)-linked oxidoreductase"/>
    <property type="match status" value="1"/>
</dbReference>
<keyword evidence="4" id="KW-1185">Reference proteome</keyword>
<dbReference type="PANTHER" id="PTHR43827">
    <property type="entry name" value="2,5-DIKETO-D-GLUCONIC ACID REDUCTASE"/>
    <property type="match status" value="1"/>
</dbReference>
<dbReference type="GO" id="GO:0016491">
    <property type="term" value="F:oxidoreductase activity"/>
    <property type="evidence" value="ECO:0007669"/>
    <property type="project" value="UniProtKB-KW"/>
</dbReference>
<evidence type="ECO:0000313" key="3">
    <source>
        <dbReference type="EMBL" id="RDL38499.1"/>
    </source>
</evidence>
<name>A0A370TSI4_9HELO</name>
<accession>A0A370TSI4</accession>
<dbReference type="Gene3D" id="3.20.20.100">
    <property type="entry name" value="NADP-dependent oxidoreductase domain"/>
    <property type="match status" value="1"/>
</dbReference>
<dbReference type="RefSeq" id="XP_031871155.1">
    <property type="nucleotide sequence ID" value="XM_032011462.1"/>
</dbReference>
<keyword evidence="1" id="KW-0560">Oxidoreductase</keyword>
<evidence type="ECO:0000256" key="1">
    <source>
        <dbReference type="ARBA" id="ARBA00023002"/>
    </source>
</evidence>
<feature type="domain" description="NADP-dependent oxidoreductase" evidence="2">
    <location>
        <begin position="32"/>
        <end position="227"/>
    </location>
</feature>
<sequence length="332" mass="36606">MASASPQTDLLLPFTPNSHPEVKIPKLIYGTAWKKEQTADLVYEAIKAGFRAFDTAAQPRHYQEGLVGEGIRRAIEEGIVTRKDLHIQTKFITPQGQSLDNMPYRLASPLPEQIEKSLASSLSHFTFSSPSDSSPEGNAEKPYIDTFILHSPLATVDLTRQALTQLATHIPSRIRSLGISNIDLPTLHPLVVSSNLPALPCVVQNRFYSSTGHDVSLRSFCRSHGILYQSFWTLTGNPSLLQSKPVGDLAVKVTERGVVKDEKEGRILALYALVSMGLRGISVLDGTTNMEHMVSDLEGLKAMRGLVAPGGEWETEWKNWVEEFCDLISESP</sequence>
<gene>
    <name evidence="3" type="ORF">BP5553_02839</name>
</gene>
<dbReference type="InterPro" id="IPR036812">
    <property type="entry name" value="NAD(P)_OxRdtase_dom_sf"/>
</dbReference>
<dbReference type="Pfam" id="PF00248">
    <property type="entry name" value="Aldo_ket_red"/>
    <property type="match status" value="1"/>
</dbReference>
<comment type="caution">
    <text evidence="3">The sequence shown here is derived from an EMBL/GenBank/DDBJ whole genome shotgun (WGS) entry which is preliminary data.</text>
</comment>
<dbReference type="STRING" id="2656787.A0A370TSI4"/>
<organism evidence="3 4">
    <name type="scientific">Venustampulla echinocandica</name>
    <dbReference type="NCBI Taxonomy" id="2656787"/>
    <lineage>
        <taxon>Eukaryota</taxon>
        <taxon>Fungi</taxon>
        <taxon>Dikarya</taxon>
        <taxon>Ascomycota</taxon>
        <taxon>Pezizomycotina</taxon>
        <taxon>Leotiomycetes</taxon>
        <taxon>Helotiales</taxon>
        <taxon>Pleuroascaceae</taxon>
        <taxon>Venustampulla</taxon>
    </lineage>
</organism>
<dbReference type="PANTHER" id="PTHR43827:SF8">
    <property type="entry name" value="ALDO_KETO REDUCTASE FAMILY PROTEIN"/>
    <property type="match status" value="1"/>
</dbReference>
<reference evidence="3 4" key="1">
    <citation type="journal article" date="2018" name="IMA Fungus">
        <title>IMA Genome-F 9: Draft genome sequence of Annulohypoxylon stygium, Aspergillus mulundensis, Berkeleyomyces basicola (syn. Thielaviopsis basicola), Ceratocystis smalleyi, two Cercospora beticola strains, Coleophoma cylindrospora, Fusarium fracticaudum, Phialophora cf. hyalina, and Morchella septimelata.</title>
        <authorList>
            <person name="Wingfield B.D."/>
            <person name="Bills G.F."/>
            <person name="Dong Y."/>
            <person name="Huang W."/>
            <person name="Nel W.J."/>
            <person name="Swalarsk-Parry B.S."/>
            <person name="Vaghefi N."/>
            <person name="Wilken P.M."/>
            <person name="An Z."/>
            <person name="de Beer Z.W."/>
            <person name="De Vos L."/>
            <person name="Chen L."/>
            <person name="Duong T.A."/>
            <person name="Gao Y."/>
            <person name="Hammerbacher A."/>
            <person name="Kikkert J.R."/>
            <person name="Li Y."/>
            <person name="Li H."/>
            <person name="Li K."/>
            <person name="Li Q."/>
            <person name="Liu X."/>
            <person name="Ma X."/>
            <person name="Naidoo K."/>
            <person name="Pethybridge S.J."/>
            <person name="Sun J."/>
            <person name="Steenkamp E.T."/>
            <person name="van der Nest M.A."/>
            <person name="van Wyk S."/>
            <person name="Wingfield M.J."/>
            <person name="Xiong C."/>
            <person name="Yue Q."/>
            <person name="Zhang X."/>
        </authorList>
    </citation>
    <scope>NUCLEOTIDE SEQUENCE [LARGE SCALE GENOMIC DNA]</scope>
    <source>
        <strain evidence="3 4">BP 5553</strain>
    </source>
</reference>
<dbReference type="Proteomes" id="UP000254866">
    <property type="component" value="Unassembled WGS sequence"/>
</dbReference>
<dbReference type="AlphaFoldDB" id="A0A370TSI4"/>
<dbReference type="EMBL" id="NPIC01000002">
    <property type="protein sequence ID" value="RDL38499.1"/>
    <property type="molecule type" value="Genomic_DNA"/>
</dbReference>
<dbReference type="GeneID" id="43595688"/>
<dbReference type="OrthoDB" id="5357513at2759"/>
<proteinExistence type="predicted"/>
<dbReference type="InterPro" id="IPR023210">
    <property type="entry name" value="NADP_OxRdtase_dom"/>
</dbReference>